<dbReference type="KEGG" id="ahu:A6A40_12750"/>
<evidence type="ECO:0000256" key="4">
    <source>
        <dbReference type="SAM" id="MobiDB-lite"/>
    </source>
</evidence>
<accession>A0A160JHV7</accession>
<feature type="domain" description="Flagellin N-terminal" evidence="5">
    <location>
        <begin position="7"/>
        <end position="139"/>
    </location>
</feature>
<dbReference type="PANTHER" id="PTHR42792:SF1">
    <property type="entry name" value="FLAGELLAR HOOK-ASSOCIATED PROTEIN 3"/>
    <property type="match status" value="1"/>
</dbReference>
<keyword evidence="3" id="KW-0964">Secreted</keyword>
<evidence type="ECO:0000259" key="5">
    <source>
        <dbReference type="Pfam" id="PF00669"/>
    </source>
</evidence>
<dbReference type="GO" id="GO:0005198">
    <property type="term" value="F:structural molecule activity"/>
    <property type="evidence" value="ECO:0007669"/>
    <property type="project" value="UniProtKB-UniRule"/>
</dbReference>
<dbReference type="RefSeq" id="WP_063635723.1">
    <property type="nucleotide sequence ID" value="NZ_CP015285.1"/>
</dbReference>
<dbReference type="InterPro" id="IPR001029">
    <property type="entry name" value="Flagellin_N"/>
</dbReference>
<dbReference type="Pfam" id="PF00669">
    <property type="entry name" value="Flagellin_N"/>
    <property type="match status" value="1"/>
</dbReference>
<dbReference type="Gene3D" id="1.20.1330.10">
    <property type="entry name" value="f41 fragment of flagellin, N-terminal domain"/>
    <property type="match status" value="1"/>
</dbReference>
<sequence>MLYNALSTLGMSRKLQSTMTRQQMELVRANEEVATGIHADVAATIGASTGRDIALRNLFDRTDEYVKTTDLLDGRMKMMDSAMTSIIASGTDLLAAASTGLGQQSPTGSSLQVRARGVLDQVVGLLNASAGNAYLFAGTALDQPPMRNVDGDKSGLRAPMQIVRDAIQSATGGTEMPKTAAETAAVIAQLDDLFAVRDPATPAPAPLTDTFEGGLYTGTTSLQPGGAASPRVAGRPADSSTIAYGVQANDPMMRELLEGIYMLAAVDTSAMDVDAYPDYIRTAVDKLSGGLGKLREATAQLGVQRAQVATLAEQHKTQKSILSLQIDNLEGVDPYEASTRISQLEAQIDATSDATARIAKLRLTNYL</sequence>
<dbReference type="SUPFAM" id="SSF64518">
    <property type="entry name" value="Phase 1 flagellin"/>
    <property type="match status" value="1"/>
</dbReference>
<dbReference type="Pfam" id="PF00700">
    <property type="entry name" value="Flagellin_C"/>
    <property type="match status" value="1"/>
</dbReference>
<dbReference type="OrthoDB" id="7312911at2"/>
<dbReference type="STRING" id="1226968.A6A40_12750"/>
<dbReference type="PANTHER" id="PTHR42792">
    <property type="entry name" value="FLAGELLIN"/>
    <property type="match status" value="1"/>
</dbReference>
<dbReference type="InterPro" id="IPR001492">
    <property type="entry name" value="Flagellin"/>
</dbReference>
<evidence type="ECO:0000256" key="1">
    <source>
        <dbReference type="ARBA" id="ARBA00005709"/>
    </source>
</evidence>
<keyword evidence="2 3" id="KW-0975">Bacterial flagellum</keyword>
<evidence type="ECO:0000256" key="2">
    <source>
        <dbReference type="ARBA" id="ARBA00023143"/>
    </source>
</evidence>
<feature type="domain" description="Flagellin C-terminal" evidence="6">
    <location>
        <begin position="293"/>
        <end position="367"/>
    </location>
</feature>
<keyword evidence="7" id="KW-0966">Cell projection</keyword>
<dbReference type="GO" id="GO:0009288">
    <property type="term" value="C:bacterial-type flagellum"/>
    <property type="evidence" value="ECO:0007669"/>
    <property type="project" value="UniProtKB-SubCell"/>
</dbReference>
<gene>
    <name evidence="7" type="ORF">A6A40_12750</name>
</gene>
<evidence type="ECO:0000313" key="7">
    <source>
        <dbReference type="EMBL" id="ANC92678.1"/>
    </source>
</evidence>
<feature type="region of interest" description="Disordered" evidence="4">
    <location>
        <begin position="204"/>
        <end position="236"/>
    </location>
</feature>
<comment type="similarity">
    <text evidence="1 3">Belongs to the bacterial flagellin family.</text>
</comment>
<dbReference type="GO" id="GO:0005576">
    <property type="term" value="C:extracellular region"/>
    <property type="evidence" value="ECO:0007669"/>
    <property type="project" value="UniProtKB-SubCell"/>
</dbReference>
<dbReference type="AlphaFoldDB" id="A0A160JHV7"/>
<name>A0A160JHV7_9PROT</name>
<evidence type="ECO:0000259" key="6">
    <source>
        <dbReference type="Pfam" id="PF00700"/>
    </source>
</evidence>
<keyword evidence="8" id="KW-1185">Reference proteome</keyword>
<protein>
    <recommendedName>
        <fullName evidence="3">Flagellin</fullName>
    </recommendedName>
</protein>
<organism evidence="7 8">
    <name type="scientific">Azospirillum humicireducens</name>
    <dbReference type="NCBI Taxonomy" id="1226968"/>
    <lineage>
        <taxon>Bacteria</taxon>
        <taxon>Pseudomonadati</taxon>
        <taxon>Pseudomonadota</taxon>
        <taxon>Alphaproteobacteria</taxon>
        <taxon>Rhodospirillales</taxon>
        <taxon>Azospirillaceae</taxon>
        <taxon>Azospirillum</taxon>
    </lineage>
</organism>
<keyword evidence="7" id="KW-0969">Cilium</keyword>
<keyword evidence="7" id="KW-0282">Flagellum</keyword>
<proteinExistence type="inferred from homology"/>
<evidence type="ECO:0000313" key="8">
    <source>
        <dbReference type="Proteomes" id="UP000077405"/>
    </source>
</evidence>
<dbReference type="InterPro" id="IPR046358">
    <property type="entry name" value="Flagellin_C"/>
</dbReference>
<evidence type="ECO:0000256" key="3">
    <source>
        <dbReference type="RuleBase" id="RU362073"/>
    </source>
</evidence>
<dbReference type="EMBL" id="CP015285">
    <property type="protein sequence ID" value="ANC92678.1"/>
    <property type="molecule type" value="Genomic_DNA"/>
</dbReference>
<dbReference type="Proteomes" id="UP000077405">
    <property type="component" value="Chromosome"/>
</dbReference>
<comment type="subcellular location">
    <subcellularLocation>
        <location evidence="3">Secreted</location>
    </subcellularLocation>
    <subcellularLocation>
        <location evidence="3">Bacterial flagellum</location>
    </subcellularLocation>
</comment>
<comment type="function">
    <text evidence="3">Flagellin is the subunit protein which polymerizes to form the filaments of bacterial flagella.</text>
</comment>
<reference evidence="7 8" key="1">
    <citation type="journal article" date="2013" name="Int. J. Syst. Evol. Microbiol.">
        <title>Azospirillum humicireducens sp. nov., a nitrogen-fixing bacterium isolated from a microbial fuel cell.</title>
        <authorList>
            <person name="Zhou S."/>
            <person name="Han L."/>
            <person name="Wang Y."/>
            <person name="Yang G."/>
            <person name="Zhuang L."/>
            <person name="Hu P."/>
        </authorList>
    </citation>
    <scope>NUCLEOTIDE SEQUENCE [LARGE SCALE GENOMIC DNA]</scope>
    <source>
        <strain evidence="7 8">SgZ-5</strain>
    </source>
</reference>